<dbReference type="EMBL" id="WSZM01000198">
    <property type="protein sequence ID" value="KAF4038413.1"/>
    <property type="molecule type" value="Genomic_DNA"/>
</dbReference>
<keyword evidence="1" id="KW-0472">Membrane</keyword>
<evidence type="ECO:0000313" key="2">
    <source>
        <dbReference type="EMBL" id="KAF4038413.1"/>
    </source>
</evidence>
<keyword evidence="1" id="KW-0812">Transmembrane</keyword>
<dbReference type="EMBL" id="JAACNO010001023">
    <property type="protein sequence ID" value="KAF4143390.1"/>
    <property type="molecule type" value="Genomic_DNA"/>
</dbReference>
<proteinExistence type="predicted"/>
<keyword evidence="1" id="KW-1133">Transmembrane helix</keyword>
<accession>A0A833SU46</accession>
<feature type="transmembrane region" description="Helical" evidence="1">
    <location>
        <begin position="21"/>
        <end position="45"/>
    </location>
</feature>
<keyword evidence="4" id="KW-1185">Reference proteome</keyword>
<evidence type="ECO:0000313" key="4">
    <source>
        <dbReference type="Proteomes" id="UP000602510"/>
    </source>
</evidence>
<evidence type="ECO:0000256" key="1">
    <source>
        <dbReference type="SAM" id="Phobius"/>
    </source>
</evidence>
<reference evidence="2" key="1">
    <citation type="submission" date="2020-04" db="EMBL/GenBank/DDBJ databases">
        <title>Hybrid Assembly of Korean Phytophthora infestans isolates.</title>
        <authorList>
            <person name="Prokchorchik M."/>
            <person name="Lee Y."/>
            <person name="Seo J."/>
            <person name="Cho J.-H."/>
            <person name="Park Y.-E."/>
            <person name="Jang D.-C."/>
            <person name="Im J.-S."/>
            <person name="Choi J.-G."/>
            <person name="Park H.-J."/>
            <person name="Lee G.-B."/>
            <person name="Lee Y.-G."/>
            <person name="Hong S.-Y."/>
            <person name="Cho K."/>
            <person name="Sohn K.H."/>
        </authorList>
    </citation>
    <scope>NUCLEOTIDE SEQUENCE</scope>
    <source>
        <strain evidence="2">KR_1_A1</strain>
        <strain evidence="3">KR_2_A2</strain>
    </source>
</reference>
<evidence type="ECO:0000313" key="3">
    <source>
        <dbReference type="EMBL" id="KAF4143390.1"/>
    </source>
</evidence>
<protein>
    <submittedName>
        <fullName evidence="2">Uncharacterized protein</fullName>
    </submittedName>
</protein>
<organism evidence="2 4">
    <name type="scientific">Phytophthora infestans</name>
    <name type="common">Potato late blight agent</name>
    <name type="synonym">Botrytis infestans</name>
    <dbReference type="NCBI Taxonomy" id="4787"/>
    <lineage>
        <taxon>Eukaryota</taxon>
        <taxon>Sar</taxon>
        <taxon>Stramenopiles</taxon>
        <taxon>Oomycota</taxon>
        <taxon>Peronosporomycetes</taxon>
        <taxon>Peronosporales</taxon>
        <taxon>Peronosporaceae</taxon>
        <taxon>Phytophthora</taxon>
    </lineage>
</organism>
<gene>
    <name evidence="2" type="ORF">GN244_ATG09485</name>
    <name evidence="3" type="ORF">GN958_ATG07456</name>
</gene>
<name>A0A833SU46_PHYIN</name>
<dbReference type="Proteomes" id="UP000704712">
    <property type="component" value="Unassembled WGS sequence"/>
</dbReference>
<sequence length="82" mass="8478">MRTSKQSRDGKLSDRGAVGSHAVFAMAFGGVTGHMAFALASGAGVPLARPLEDSEPQLGGAQALPISAPAAAEASERNWWIW</sequence>
<dbReference type="Proteomes" id="UP000602510">
    <property type="component" value="Unassembled WGS sequence"/>
</dbReference>
<comment type="caution">
    <text evidence="2">The sequence shown here is derived from an EMBL/GenBank/DDBJ whole genome shotgun (WGS) entry which is preliminary data.</text>
</comment>
<dbReference type="AlphaFoldDB" id="A0A833SU46"/>